<dbReference type="PANTHER" id="PTHR45586">
    <property type="entry name" value="TPR REPEAT-CONTAINING PROTEIN PA4667"/>
    <property type="match status" value="1"/>
</dbReference>
<dbReference type="InterPro" id="IPR019734">
    <property type="entry name" value="TPR_rpt"/>
</dbReference>
<dbReference type="PROSITE" id="PS50005">
    <property type="entry name" value="TPR"/>
    <property type="match status" value="2"/>
</dbReference>
<evidence type="ECO:0000313" key="5">
    <source>
        <dbReference type="Proteomes" id="UP000192050"/>
    </source>
</evidence>
<dbReference type="PANTHER" id="PTHR45586:SF1">
    <property type="entry name" value="LIPOPOLYSACCHARIDE ASSEMBLY PROTEIN B"/>
    <property type="match status" value="1"/>
</dbReference>
<dbReference type="EMBL" id="CP015363">
    <property type="protein sequence ID" value="ARD84889.1"/>
    <property type="molecule type" value="Genomic_DNA"/>
</dbReference>
<keyword evidence="2 3" id="KW-0802">TPR repeat</keyword>
<dbReference type="AlphaFoldDB" id="A0A1V0N478"/>
<reference evidence="4 5" key="1">
    <citation type="submission" date="2011-10" db="EMBL/GenBank/DDBJ databases">
        <title>Metabolic and evolutionary patterns in the extreme acidophile Ferroplasma acidiphilum.</title>
        <authorList>
            <person name="Golyshina O.V."/>
            <person name="Kozyavkin S.A."/>
            <person name="Tatusov R.L."/>
            <person name="Slesarev A.I."/>
            <person name="Golyshin P.N."/>
        </authorList>
    </citation>
    <scope>NUCLEOTIDE SEQUENCE [LARGE SCALE GENOMIC DNA]</scope>
    <source>
        <strain evidence="5">Y</strain>
    </source>
</reference>
<dbReference type="KEGG" id="fai:FAD_1008"/>
<dbReference type="GeneID" id="31676507"/>
<keyword evidence="1" id="KW-0677">Repeat</keyword>
<feature type="repeat" description="TPR" evidence="3">
    <location>
        <begin position="111"/>
        <end position="144"/>
    </location>
</feature>
<proteinExistence type="predicted"/>
<accession>A0A1V0N478</accession>
<organism evidence="4 5">
    <name type="scientific">Ferroplasma acidiphilum</name>
    <dbReference type="NCBI Taxonomy" id="74969"/>
    <lineage>
        <taxon>Archaea</taxon>
        <taxon>Methanobacteriati</taxon>
        <taxon>Thermoplasmatota</taxon>
        <taxon>Thermoplasmata</taxon>
        <taxon>Thermoplasmatales</taxon>
        <taxon>Ferroplasmaceae</taxon>
        <taxon>Ferroplasma</taxon>
    </lineage>
</organism>
<dbReference type="SMART" id="SM00028">
    <property type="entry name" value="TPR"/>
    <property type="match status" value="5"/>
</dbReference>
<evidence type="ECO:0000256" key="2">
    <source>
        <dbReference type="ARBA" id="ARBA00022803"/>
    </source>
</evidence>
<dbReference type="Gene3D" id="1.25.40.10">
    <property type="entry name" value="Tetratricopeptide repeat domain"/>
    <property type="match status" value="2"/>
</dbReference>
<keyword evidence="5" id="KW-1185">Reference proteome</keyword>
<evidence type="ECO:0000313" key="4">
    <source>
        <dbReference type="EMBL" id="ARD84889.1"/>
    </source>
</evidence>
<dbReference type="OrthoDB" id="56465at2157"/>
<dbReference type="RefSeq" id="WP_081142330.1">
    <property type="nucleotide sequence ID" value="NZ_CP015363.1"/>
</dbReference>
<name>A0A1V0N478_9ARCH</name>
<gene>
    <name evidence="4" type="ORF">FAD_1008</name>
</gene>
<dbReference type="Proteomes" id="UP000192050">
    <property type="component" value="Chromosome"/>
</dbReference>
<protein>
    <submittedName>
        <fullName evidence="4">Tetratricopeptide repeat-containing protein</fullName>
    </submittedName>
</protein>
<evidence type="ECO:0000256" key="3">
    <source>
        <dbReference type="PROSITE-ProRule" id="PRU00339"/>
    </source>
</evidence>
<dbReference type="SUPFAM" id="SSF48452">
    <property type="entry name" value="TPR-like"/>
    <property type="match status" value="2"/>
</dbReference>
<feature type="repeat" description="TPR" evidence="3">
    <location>
        <begin position="77"/>
        <end position="110"/>
    </location>
</feature>
<dbReference type="InterPro" id="IPR011990">
    <property type="entry name" value="TPR-like_helical_dom_sf"/>
</dbReference>
<sequence length="516" mass="59465">MFRTDNKNVYELTEKAQKLFEAGDFAGSLETINRAISILPRNVDLHDFKSDILFHSGDFEETIKELEFIETLDPGDASHYSMESLCYLQMGDDEKALDLADKAIKVDKDYEFSYYNRARALNNLGRTEDAISAYKLSLEKNPSDPDGHRDLAELYLDAGNYKMAERELKLSLRFRKNDKITNDLMVELKLATGGAFEFTKALLDAFKNTADTDYLVRITDFLLDNGDMDNAEKIAKDFYNSALDNLDMASNLAKVYYIEQKYDMGNRIFKEYIKRNNNIEANEEYIKMLVTTAQYDLALSIIEENARKYPEEETFIFYKFYALSEKGEHADALLPIKTLYDKQPDSVQYGINYAIELSHNGVKDEPVDILNRISKLDKGPEIERAYYTVYGNLGLYDKAVEYLGRAVEMDDDIEEICDILNPAIEDSITKNYHEKIIQLLNTLPDKEENIIHALYAIEKACILSAVNRTEEATKILEGIDSKEDVCMIINQYMDFENSRISEFLEDYFNKHCNNLN</sequence>
<evidence type="ECO:0000256" key="1">
    <source>
        <dbReference type="ARBA" id="ARBA00022737"/>
    </source>
</evidence>
<dbReference type="Pfam" id="PF13181">
    <property type="entry name" value="TPR_8"/>
    <property type="match status" value="1"/>
</dbReference>
<dbReference type="STRING" id="74969.FAD_1008"/>
<dbReference type="Pfam" id="PF14559">
    <property type="entry name" value="TPR_19"/>
    <property type="match status" value="1"/>
</dbReference>
<dbReference type="InterPro" id="IPR051012">
    <property type="entry name" value="CellSynth/LPSAsmb/PSIAsmb"/>
</dbReference>